<proteinExistence type="predicted"/>
<reference evidence="2 3" key="1">
    <citation type="journal article" date="2019" name="Nat. Ecol. Evol.">
        <title>Megaphylogeny resolves global patterns of mushroom evolution.</title>
        <authorList>
            <person name="Varga T."/>
            <person name="Krizsan K."/>
            <person name="Foldi C."/>
            <person name="Dima B."/>
            <person name="Sanchez-Garcia M."/>
            <person name="Sanchez-Ramirez S."/>
            <person name="Szollosi G.J."/>
            <person name="Szarkandi J.G."/>
            <person name="Papp V."/>
            <person name="Albert L."/>
            <person name="Andreopoulos W."/>
            <person name="Angelini C."/>
            <person name="Antonin V."/>
            <person name="Barry K.W."/>
            <person name="Bougher N.L."/>
            <person name="Buchanan P."/>
            <person name="Buyck B."/>
            <person name="Bense V."/>
            <person name="Catcheside P."/>
            <person name="Chovatia M."/>
            <person name="Cooper J."/>
            <person name="Damon W."/>
            <person name="Desjardin D."/>
            <person name="Finy P."/>
            <person name="Geml J."/>
            <person name="Haridas S."/>
            <person name="Hughes K."/>
            <person name="Justo A."/>
            <person name="Karasinski D."/>
            <person name="Kautmanova I."/>
            <person name="Kiss B."/>
            <person name="Kocsube S."/>
            <person name="Kotiranta H."/>
            <person name="LaButti K.M."/>
            <person name="Lechner B.E."/>
            <person name="Liimatainen K."/>
            <person name="Lipzen A."/>
            <person name="Lukacs Z."/>
            <person name="Mihaltcheva S."/>
            <person name="Morgado L.N."/>
            <person name="Niskanen T."/>
            <person name="Noordeloos M.E."/>
            <person name="Ohm R.A."/>
            <person name="Ortiz-Santana B."/>
            <person name="Ovrebo C."/>
            <person name="Racz N."/>
            <person name="Riley R."/>
            <person name="Savchenko A."/>
            <person name="Shiryaev A."/>
            <person name="Soop K."/>
            <person name="Spirin V."/>
            <person name="Szebenyi C."/>
            <person name="Tomsovsky M."/>
            <person name="Tulloss R.E."/>
            <person name="Uehling J."/>
            <person name="Grigoriev I.V."/>
            <person name="Vagvolgyi C."/>
            <person name="Papp T."/>
            <person name="Martin F.M."/>
            <person name="Miettinen O."/>
            <person name="Hibbett D.S."/>
            <person name="Nagy L.G."/>
        </authorList>
    </citation>
    <scope>NUCLEOTIDE SEQUENCE [LARGE SCALE GENOMIC DNA]</scope>
    <source>
        <strain evidence="2 3">CBS 166.37</strain>
    </source>
</reference>
<dbReference type="PANTHER" id="PTHR36223:SF1">
    <property type="entry name" value="TRANSCRIPTION ELONGATION FACTOR EAF N-TERMINAL DOMAIN-CONTAINING PROTEIN"/>
    <property type="match status" value="1"/>
</dbReference>
<dbReference type="Proteomes" id="UP000308652">
    <property type="component" value="Unassembled WGS sequence"/>
</dbReference>
<protein>
    <recommendedName>
        <fullName evidence="1">DUF7918 domain-containing protein</fullName>
    </recommendedName>
</protein>
<evidence type="ECO:0000313" key="2">
    <source>
        <dbReference type="EMBL" id="TFK36693.1"/>
    </source>
</evidence>
<dbReference type="PANTHER" id="PTHR36223">
    <property type="entry name" value="BETA-LACTAMASE-TYPE TRANSPEPTIDASE FOLD DOMAIN CONTAINING PROTEIN"/>
    <property type="match status" value="1"/>
</dbReference>
<evidence type="ECO:0000259" key="1">
    <source>
        <dbReference type="Pfam" id="PF25534"/>
    </source>
</evidence>
<dbReference type="InterPro" id="IPR057678">
    <property type="entry name" value="DUF7918"/>
</dbReference>
<accession>A0A5C3LWD6</accession>
<dbReference type="OrthoDB" id="3364132at2759"/>
<dbReference type="EMBL" id="ML213612">
    <property type="protein sequence ID" value="TFK36693.1"/>
    <property type="molecule type" value="Genomic_DNA"/>
</dbReference>
<dbReference type="Pfam" id="PF25534">
    <property type="entry name" value="DUF7918"/>
    <property type="match status" value="1"/>
</dbReference>
<dbReference type="STRING" id="68775.A0A5C3LWD6"/>
<evidence type="ECO:0000313" key="3">
    <source>
        <dbReference type="Proteomes" id="UP000308652"/>
    </source>
</evidence>
<name>A0A5C3LWD6_9AGAR</name>
<keyword evidence="3" id="KW-1185">Reference proteome</keyword>
<gene>
    <name evidence="2" type="ORF">BDQ12DRAFT_237529</name>
</gene>
<organism evidence="2 3">
    <name type="scientific">Crucibulum laeve</name>
    <dbReference type="NCBI Taxonomy" id="68775"/>
    <lineage>
        <taxon>Eukaryota</taxon>
        <taxon>Fungi</taxon>
        <taxon>Dikarya</taxon>
        <taxon>Basidiomycota</taxon>
        <taxon>Agaricomycotina</taxon>
        <taxon>Agaricomycetes</taxon>
        <taxon>Agaricomycetidae</taxon>
        <taxon>Agaricales</taxon>
        <taxon>Agaricineae</taxon>
        <taxon>Nidulariaceae</taxon>
        <taxon>Crucibulum</taxon>
    </lineage>
</organism>
<feature type="domain" description="DUF7918" evidence="1">
    <location>
        <begin position="11"/>
        <end position="206"/>
    </location>
</feature>
<sequence length="303" mass="33266">MLSCNGFHAWIMVDGNVVLPVYGAEVDYSQNRATGWVPSEAGKRFSVGWRDCTLASNTSGYITVDGVKCGGKVVYRNGNGGGVGIKSEVVTSPTTSRPFIFSNMELTDDDFYLNQPSAKHIGEIVLEISWVAIGPGVIPHSGFRLPEAEKVHEKAKKAIVHRVKFGEEIFSPIIHTSVPARVLGTVATFVFRYRALDMLKANGIAPPDTVLGRLIPDIPQAGQKRKTLDVKEEPNVDETDEDAEMRALQTRLDVMKANKEGRQSKRVKSESEPVVIPRAIKFESIVKTEKKSDLLCGKVIDLT</sequence>
<dbReference type="AlphaFoldDB" id="A0A5C3LWD6"/>